<dbReference type="AlphaFoldDB" id="A0A2I2FL74"/>
<accession>A0A2I2FL74</accession>
<keyword evidence="3" id="KW-0378">Hydrolase</keyword>
<dbReference type="RefSeq" id="XP_024675384.1">
    <property type="nucleotide sequence ID" value="XM_024817911.1"/>
</dbReference>
<sequence length="406" mass="44954">MSSMSDIFRVIQHTVPSHRQNDALVLSFKQYIPLDNPNPRSDDVTIIGAPGNGHVKELYEPLWEELYHRSKTAGFRIRGIWIADGTHQGKSGILNKSRLQNNLDWLDHSHDLLRLIEIKHADMPGPIFGIGHSMGGTQLCVFAYLSRLQPHILYSLILIEPGIDELSPTSVVQQGIARCAQLSLSSPDTWPSIQAAQEFTARNPLFQTWDARVVKRWLQYGLCDVSSTETETTLSSQQHNETSTTAVTLTTPRHQEMLAYKRPAEPASSDVSSPGNKPSPYYRPEPHRVFAHLPHLRPSTLYLIGGKSPLRSPHLRELRLCYTGTGVGGSGGAVCGRVRETHVPGCGHSLGLEAVVECADESASWLGSELERWGRESHDRGKGNEGKEAGSQYSHGVENKGIRSRL</sequence>
<feature type="compositionally biased region" description="Basic and acidic residues" evidence="1">
    <location>
        <begin position="370"/>
        <end position="388"/>
    </location>
</feature>
<feature type="region of interest" description="Disordered" evidence="1">
    <location>
        <begin position="370"/>
        <end position="406"/>
    </location>
</feature>
<evidence type="ECO:0000256" key="1">
    <source>
        <dbReference type="SAM" id="MobiDB-lite"/>
    </source>
</evidence>
<feature type="domain" description="AB hydrolase-1" evidence="2">
    <location>
        <begin position="49"/>
        <end position="360"/>
    </location>
</feature>
<evidence type="ECO:0000313" key="3">
    <source>
        <dbReference type="EMBL" id="PLB41372.1"/>
    </source>
</evidence>
<dbReference type="GeneID" id="36525071"/>
<dbReference type="OrthoDB" id="94039at2759"/>
<dbReference type="SUPFAM" id="SSF53474">
    <property type="entry name" value="alpha/beta-Hydrolases"/>
    <property type="match status" value="1"/>
</dbReference>
<protein>
    <submittedName>
        <fullName evidence="3">Alpha/beta hydrolase family-domain-containing protein</fullName>
    </submittedName>
</protein>
<dbReference type="GO" id="GO:0016787">
    <property type="term" value="F:hydrolase activity"/>
    <property type="evidence" value="ECO:0007669"/>
    <property type="project" value="UniProtKB-KW"/>
</dbReference>
<keyword evidence="4" id="KW-1185">Reference proteome</keyword>
<name>A0A2I2FL74_ASPCN</name>
<dbReference type="Proteomes" id="UP000234585">
    <property type="component" value="Unassembled WGS sequence"/>
</dbReference>
<dbReference type="InterPro" id="IPR029058">
    <property type="entry name" value="AB_hydrolase_fold"/>
</dbReference>
<dbReference type="Gene3D" id="3.40.50.1820">
    <property type="entry name" value="alpha/beta hydrolase"/>
    <property type="match status" value="1"/>
</dbReference>
<proteinExistence type="predicted"/>
<evidence type="ECO:0000259" key="2">
    <source>
        <dbReference type="Pfam" id="PF12697"/>
    </source>
</evidence>
<feature type="compositionally biased region" description="Basic and acidic residues" evidence="1">
    <location>
        <begin position="397"/>
        <end position="406"/>
    </location>
</feature>
<evidence type="ECO:0000313" key="4">
    <source>
        <dbReference type="Proteomes" id="UP000234585"/>
    </source>
</evidence>
<dbReference type="InterPro" id="IPR000073">
    <property type="entry name" value="AB_hydrolase_1"/>
</dbReference>
<dbReference type="STRING" id="41067.A0A2I2FL74"/>
<dbReference type="EMBL" id="KZ559121">
    <property type="protein sequence ID" value="PLB41372.1"/>
    <property type="molecule type" value="Genomic_DNA"/>
</dbReference>
<reference evidence="3 4" key="1">
    <citation type="submission" date="2017-12" db="EMBL/GenBank/DDBJ databases">
        <authorList>
            <consortium name="DOE Joint Genome Institute"/>
            <person name="Haridas S."/>
            <person name="Kjaerbolling I."/>
            <person name="Vesth T.C."/>
            <person name="Frisvad J.C."/>
            <person name="Nybo J.L."/>
            <person name="Theobald S."/>
            <person name="Kuo A."/>
            <person name="Bowyer P."/>
            <person name="Matsuda Y."/>
            <person name="Mondo S."/>
            <person name="Lyhne E.K."/>
            <person name="Kogle M.E."/>
            <person name="Clum A."/>
            <person name="Lipzen A."/>
            <person name="Salamov A."/>
            <person name="Ngan C.Y."/>
            <person name="Daum C."/>
            <person name="Chiniquy J."/>
            <person name="Barry K."/>
            <person name="LaButti K."/>
            <person name="Simmons B.A."/>
            <person name="Magnuson J.K."/>
            <person name="Mortensen U.H."/>
            <person name="Larsen T.O."/>
            <person name="Grigoriev I.V."/>
            <person name="Baker S.E."/>
            <person name="Andersen M.R."/>
            <person name="Nordberg H.P."/>
            <person name="Cantor M.N."/>
            <person name="Hua S.X."/>
        </authorList>
    </citation>
    <scope>NUCLEOTIDE SEQUENCE [LARGE SCALE GENOMIC DNA]</scope>
    <source>
        <strain evidence="3 4">CBS 102.13</strain>
    </source>
</reference>
<gene>
    <name evidence="3" type="ORF">BDW47DRAFT_133731</name>
</gene>
<dbReference type="Pfam" id="PF12697">
    <property type="entry name" value="Abhydrolase_6"/>
    <property type="match status" value="1"/>
</dbReference>
<organism evidence="3 4">
    <name type="scientific">Aspergillus candidus</name>
    <dbReference type="NCBI Taxonomy" id="41067"/>
    <lineage>
        <taxon>Eukaryota</taxon>
        <taxon>Fungi</taxon>
        <taxon>Dikarya</taxon>
        <taxon>Ascomycota</taxon>
        <taxon>Pezizomycotina</taxon>
        <taxon>Eurotiomycetes</taxon>
        <taxon>Eurotiomycetidae</taxon>
        <taxon>Eurotiales</taxon>
        <taxon>Aspergillaceae</taxon>
        <taxon>Aspergillus</taxon>
        <taxon>Aspergillus subgen. Circumdati</taxon>
    </lineage>
</organism>